<keyword evidence="1" id="KW-0472">Membrane</keyword>
<feature type="domain" description="Alpha-(1-&gt;3)-arabinofuranosyltransferase N-terminal GT-C" evidence="2">
    <location>
        <begin position="31"/>
        <end position="642"/>
    </location>
</feature>
<feature type="transmembrane region" description="Helical" evidence="1">
    <location>
        <begin position="1108"/>
        <end position="1134"/>
    </location>
</feature>
<feature type="transmembrane region" description="Helical" evidence="1">
    <location>
        <begin position="404"/>
        <end position="422"/>
    </location>
</feature>
<reference evidence="3" key="2">
    <citation type="submission" date="2020-09" db="EMBL/GenBank/DDBJ databases">
        <authorList>
            <person name="Sun Q."/>
            <person name="Zhou Y."/>
        </authorList>
    </citation>
    <scope>NUCLEOTIDE SEQUENCE</scope>
    <source>
        <strain evidence="3">CGMCC 1.15085</strain>
    </source>
</reference>
<feature type="transmembrane region" description="Helical" evidence="1">
    <location>
        <begin position="21"/>
        <end position="38"/>
    </location>
</feature>
<feature type="transmembrane region" description="Helical" evidence="1">
    <location>
        <begin position="1041"/>
        <end position="1064"/>
    </location>
</feature>
<reference evidence="3" key="1">
    <citation type="journal article" date="2014" name="Int. J. Syst. Evol. Microbiol.">
        <title>Complete genome sequence of Corynebacterium casei LMG S-19264T (=DSM 44701T), isolated from a smear-ripened cheese.</title>
        <authorList>
            <consortium name="US DOE Joint Genome Institute (JGI-PGF)"/>
            <person name="Walter F."/>
            <person name="Albersmeier A."/>
            <person name="Kalinowski J."/>
            <person name="Ruckert C."/>
        </authorList>
    </citation>
    <scope>NUCLEOTIDE SEQUENCE</scope>
    <source>
        <strain evidence="3">CGMCC 1.15085</strain>
    </source>
</reference>
<protein>
    <recommendedName>
        <fullName evidence="2">Alpha-(1-&gt;3)-arabinofuranosyltransferase N-terminal GT-C domain-containing protein</fullName>
    </recommendedName>
</protein>
<dbReference type="Pfam" id="PF11847">
    <property type="entry name" value="GT-C_AftD"/>
    <property type="match status" value="1"/>
</dbReference>
<feature type="transmembrane region" description="Helical" evidence="1">
    <location>
        <begin position="227"/>
        <end position="248"/>
    </location>
</feature>
<name>A0A916T8X8_9MICO</name>
<evidence type="ECO:0000313" key="4">
    <source>
        <dbReference type="Proteomes" id="UP000636793"/>
    </source>
</evidence>
<accession>A0A916T8X8</accession>
<sequence length="1212" mass="126506">MTDADTQPRERAPLGRAAVERLQLWLVLAVLVVLPWLISPGRTQPDTKIDLTLSPWRYLGRSLDAWNTHAGLGELQNQAYGYLFPMGPIFGVCRSLDVPAWATQRVWWTVLLVVSFLGAQQLLRRLGVAGAVPALVGGAAYALAPRMLTVLPVISVEAWPMALAPWLVIAVLPLVRRELPRAELIRALSLAGVLTAALGGVNATASGIVLALPFAFLLTHPIGRRRLLPWLGAVLLGALWWLLPLLVLGKYAYPFLDYIETSSITTAVTSVPNVLRGADDWIAYILDSADHPVWQGGWVLAQSVTAILATGLVAAIGCWGLLRQRGHLGRWTLLCAVGATLFMVLGHGGTVGSPLSETVRGLLDGSLAPLRNIHKADPVLRLPLVIGFTAVLQRVTVSRRERDRFVPVLLALSVALAATPIWQGRVGASDAYGAIPTQWTQVAHEIDRAAKESGGSTMLLPNSRTPTYTWGSTTDEPLSALATSSVVTREAAPLGIPGSTRILDVADELAASGESQPSLAAGLARLGITRVVLRRDLATSVKAQPWRKVQQTLSRSPGFRVAATYGTGRSALTVYDVTVASDTGASLYGATPVTVAGGPESLFDLYTAGLLSAQQWMRLDPRPSGDAAVVTDTMPWRAYNNGVPTAFAYGPVLTRGDDTPTHIGAKDLLPAGDPAQQPAREWIGWSGLAVSSSAADPFAQHYLGVHDGPASAFDGDVTTAWLAGDHEATASLTGVLPGREVSTLRLHLAGRKQHATLPSHVRVQVGDRSISIAVRGRTELTLPVPATRAGTVSVQLTAPPDAVDPVLGIVELRVDGTKLGSVIDVPQQVDLTHQALLLHRLPEDGATITRQVHITASGSMPATVWLRSSGGSVSASCGAAGEITVRATDGKTQRIPLRLKDSGPAAEGELVEATTCKARWSSRARNEPVSRPSAAVISIAGKPGLTPQLATFGTRPTVSAAERAVTSVSGDSGERVVRIGAGAPGVVALSEGFNAGWHATAGSGRSLQPVEVDGWRQGFRVTSKDADTITLRFIPTTPQRLGLLGGGLVAIALLLTFLAAAYVCRRTGHTSTSRMTALSANDGAIKPSLAERAVIRPRRAMPGPGSGAVGAAAAVLVGFLAAGPAGLIAGLVVAAVPVRWLRHTAGGAMVAAAIALAFFGVVDAQSTGAVAGQLLGTVTLSALARAGCVFGGAPSAAPDAPAATPTPTRAAR</sequence>
<evidence type="ECO:0000259" key="2">
    <source>
        <dbReference type="Pfam" id="PF11847"/>
    </source>
</evidence>
<proteinExistence type="predicted"/>
<dbReference type="Proteomes" id="UP000636793">
    <property type="component" value="Unassembled WGS sequence"/>
</dbReference>
<dbReference type="GO" id="GO:0016740">
    <property type="term" value="F:transferase activity"/>
    <property type="evidence" value="ECO:0007669"/>
    <property type="project" value="InterPro"/>
</dbReference>
<keyword evidence="1" id="KW-0812">Transmembrane</keyword>
<gene>
    <name evidence="3" type="ORF">GCM10011492_25340</name>
</gene>
<dbReference type="InterPro" id="IPR021798">
    <property type="entry name" value="AftD_N"/>
</dbReference>
<feature type="transmembrane region" description="Helical" evidence="1">
    <location>
        <begin position="126"/>
        <end position="144"/>
    </location>
</feature>
<organism evidence="3 4">
    <name type="scientific">Flexivirga endophytica</name>
    <dbReference type="NCBI Taxonomy" id="1849103"/>
    <lineage>
        <taxon>Bacteria</taxon>
        <taxon>Bacillati</taxon>
        <taxon>Actinomycetota</taxon>
        <taxon>Actinomycetes</taxon>
        <taxon>Micrococcales</taxon>
        <taxon>Dermacoccaceae</taxon>
        <taxon>Flexivirga</taxon>
    </lineage>
</organism>
<evidence type="ECO:0000256" key="1">
    <source>
        <dbReference type="SAM" id="Phobius"/>
    </source>
</evidence>
<comment type="caution">
    <text evidence="3">The sequence shown here is derived from an EMBL/GenBank/DDBJ whole genome shotgun (WGS) entry which is preliminary data.</text>
</comment>
<evidence type="ECO:0000313" key="3">
    <source>
        <dbReference type="EMBL" id="GGB33650.1"/>
    </source>
</evidence>
<dbReference type="RefSeq" id="WP_188837408.1">
    <property type="nucleotide sequence ID" value="NZ_BMHI01000004.1"/>
</dbReference>
<keyword evidence="1" id="KW-1133">Transmembrane helix</keyword>
<feature type="transmembrane region" description="Helical" evidence="1">
    <location>
        <begin position="1140"/>
        <end position="1162"/>
    </location>
</feature>
<feature type="transmembrane region" description="Helical" evidence="1">
    <location>
        <begin position="331"/>
        <end position="349"/>
    </location>
</feature>
<dbReference type="AlphaFoldDB" id="A0A916T8X8"/>
<dbReference type="EMBL" id="BMHI01000004">
    <property type="protein sequence ID" value="GGB33650.1"/>
    <property type="molecule type" value="Genomic_DNA"/>
</dbReference>
<feature type="transmembrane region" description="Helical" evidence="1">
    <location>
        <begin position="150"/>
        <end position="175"/>
    </location>
</feature>
<feature type="transmembrane region" description="Helical" evidence="1">
    <location>
        <begin position="187"/>
        <end position="215"/>
    </location>
</feature>
<feature type="transmembrane region" description="Helical" evidence="1">
    <location>
        <begin position="295"/>
        <end position="319"/>
    </location>
</feature>
<feature type="transmembrane region" description="Helical" evidence="1">
    <location>
        <begin position="379"/>
        <end position="397"/>
    </location>
</feature>
<keyword evidence="4" id="KW-1185">Reference proteome</keyword>